<organism evidence="1 2">
    <name type="scientific">Rubrobacter marinus</name>
    <dbReference type="NCBI Taxonomy" id="2653852"/>
    <lineage>
        <taxon>Bacteria</taxon>
        <taxon>Bacillati</taxon>
        <taxon>Actinomycetota</taxon>
        <taxon>Rubrobacteria</taxon>
        <taxon>Rubrobacterales</taxon>
        <taxon>Rubrobacteraceae</taxon>
        <taxon>Rubrobacter</taxon>
    </lineage>
</organism>
<keyword evidence="2" id="KW-1185">Reference proteome</keyword>
<dbReference type="RefSeq" id="WP_166394933.1">
    <property type="nucleotide sequence ID" value="NZ_CP045121.1"/>
</dbReference>
<sequence length="343" mass="39026">MVNIVDSIGFDLERVHTGLIVYLVGLWQIGDETPLLSFLGALGVRDLRGHKEIKAKKEYKNIDLVLCGQDDEVFVAIEMKVHNHESLVTSEGSDSAKSYQTEEYPKRVHDCRFLYITLGLGEYYRREPHGDDVHHVGLHAFHAAVEGAAHNNPILKAWEETLDAEQAFRKACREGRESGIVDAKKWNAYFLGFLRYDLESLVSDVQGADLTVYRHSSDTILNLGLRRPRGNETAHCYMEMNQNGMLNLKAALAPLGSQTEKRAYVRRVREHYEGLTPDSLKSEQKNDVKILKKSKTIMSFDVGIEKRGKFLFHKDKEGTCKQISDVMHWFSETPCAKVNWLTS</sequence>
<dbReference type="EMBL" id="CP045121">
    <property type="protein sequence ID" value="QIN77266.1"/>
    <property type="molecule type" value="Genomic_DNA"/>
</dbReference>
<proteinExistence type="predicted"/>
<accession>A0A6G8PTH8</accession>
<evidence type="ECO:0008006" key="3">
    <source>
        <dbReference type="Google" id="ProtNLM"/>
    </source>
</evidence>
<dbReference type="AlphaFoldDB" id="A0A6G8PTH8"/>
<gene>
    <name evidence="1" type="ORF">GBA65_00630</name>
</gene>
<dbReference type="KEGG" id="rmar:GBA65_00630"/>
<protein>
    <recommendedName>
        <fullName evidence="3">PD-(D/E)XK nuclease superfamily protein</fullName>
    </recommendedName>
</protein>
<evidence type="ECO:0000313" key="2">
    <source>
        <dbReference type="Proteomes" id="UP000502706"/>
    </source>
</evidence>
<evidence type="ECO:0000313" key="1">
    <source>
        <dbReference type="EMBL" id="QIN77266.1"/>
    </source>
</evidence>
<reference evidence="1 2" key="1">
    <citation type="submission" date="2019-10" db="EMBL/GenBank/DDBJ databases">
        <title>Rubrobacter sp nov SCSIO 52915 isolated from a deep-sea sediment in the South China Sea.</title>
        <authorList>
            <person name="Chen R.W."/>
        </authorList>
    </citation>
    <scope>NUCLEOTIDE SEQUENCE [LARGE SCALE GENOMIC DNA]</scope>
    <source>
        <strain evidence="1 2">SCSIO 52915</strain>
    </source>
</reference>
<dbReference type="Proteomes" id="UP000502706">
    <property type="component" value="Chromosome"/>
</dbReference>
<name>A0A6G8PTH8_9ACTN</name>